<dbReference type="OrthoDB" id="9986377at2"/>
<reference evidence="2 3" key="1">
    <citation type="submission" date="2015-02" db="EMBL/GenBank/DDBJ databases">
        <title>Genome Sequencing of Rickettsiales.</title>
        <authorList>
            <person name="Daugherty S.C."/>
            <person name="Su Q."/>
            <person name="Abolude K."/>
            <person name="Beier-Sexton M."/>
            <person name="Carlyon J.A."/>
            <person name="Carter R."/>
            <person name="Day N.P."/>
            <person name="Dumler S.J."/>
            <person name="Dyachenko V."/>
            <person name="Godinez A."/>
            <person name="Kurtti T.J."/>
            <person name="Lichay M."/>
            <person name="Mullins K.E."/>
            <person name="Ott S."/>
            <person name="Pappas-Brown V."/>
            <person name="Paris D.H."/>
            <person name="Patel P."/>
            <person name="Richards A.L."/>
            <person name="Sadzewicz L."/>
            <person name="Sears K."/>
            <person name="Seidman D."/>
            <person name="Sengamalay N."/>
            <person name="Stenos J."/>
            <person name="Tallon L.J."/>
            <person name="Vincent G."/>
            <person name="Fraser C.M."/>
            <person name="Munderloh U."/>
            <person name="Dunning-Hotopp J.C."/>
        </authorList>
    </citation>
    <scope>NUCLEOTIDE SEQUENCE [LARGE SCALE GENOMIC DNA]</scope>
    <source>
        <strain evidence="2 3">Fuller</strain>
    </source>
</reference>
<organism evidence="2 3">
    <name type="scientific">Orientia chuto str. Dubai</name>
    <dbReference type="NCBI Taxonomy" id="1359168"/>
    <lineage>
        <taxon>Bacteria</taxon>
        <taxon>Pseudomonadati</taxon>
        <taxon>Pseudomonadota</taxon>
        <taxon>Alphaproteobacteria</taxon>
        <taxon>Rickettsiales</taxon>
        <taxon>Rickettsiaceae</taxon>
        <taxon>Rickettsieae</taxon>
        <taxon>Orientia</taxon>
    </lineage>
</organism>
<comment type="caution">
    <text evidence="2">The sequence shown here is derived from an EMBL/GenBank/DDBJ whole genome shotgun (WGS) entry which is preliminary data.</text>
</comment>
<evidence type="ECO:0000313" key="2">
    <source>
        <dbReference type="EMBL" id="KJV56186.1"/>
    </source>
</evidence>
<keyword evidence="3" id="KW-1185">Reference proteome</keyword>
<feature type="signal peptide" evidence="1">
    <location>
        <begin position="1"/>
        <end position="20"/>
    </location>
</feature>
<sequence>MHKFLVGLIVSSFLVSSVLANSIPQTQNNEIIENQHNSSSSDNITKILEEYKAYVRTVPENVRTEISDYRAQLHKINQEKQILYNKLSFEAQDYLKKVQSFKKNLKKISNMY</sequence>
<keyword evidence="1" id="KW-0732">Signal</keyword>
<dbReference type="Proteomes" id="UP000033616">
    <property type="component" value="Unassembled WGS sequence"/>
</dbReference>
<name>A0A0F3MKM1_9RICK</name>
<evidence type="ECO:0000313" key="3">
    <source>
        <dbReference type="Proteomes" id="UP000033616"/>
    </source>
</evidence>
<feature type="chain" id="PRO_5002464954" evidence="1">
    <location>
        <begin position="21"/>
        <end position="112"/>
    </location>
</feature>
<gene>
    <name evidence="2" type="ORF">OCHUTO_0575</name>
</gene>
<dbReference type="PATRIC" id="fig|1359168.3.peg.171"/>
<evidence type="ECO:0000256" key="1">
    <source>
        <dbReference type="SAM" id="SignalP"/>
    </source>
</evidence>
<dbReference type="AlphaFoldDB" id="A0A0F3MKM1"/>
<accession>A0A0F3MKM1</accession>
<protein>
    <submittedName>
        <fullName evidence="2">Uncharacterized protein</fullName>
    </submittedName>
</protein>
<dbReference type="EMBL" id="LANP01000012">
    <property type="protein sequence ID" value="KJV56186.1"/>
    <property type="molecule type" value="Genomic_DNA"/>
</dbReference>
<proteinExistence type="predicted"/>